<evidence type="ECO:0000313" key="2">
    <source>
        <dbReference type="EMBL" id="RCG21192.1"/>
    </source>
</evidence>
<dbReference type="Pfam" id="PF13560">
    <property type="entry name" value="HTH_31"/>
    <property type="match status" value="1"/>
</dbReference>
<organism evidence="2 3">
    <name type="scientific">Streptomyces diacarni</name>
    <dbReference type="NCBI Taxonomy" id="2800381"/>
    <lineage>
        <taxon>Bacteria</taxon>
        <taxon>Bacillati</taxon>
        <taxon>Actinomycetota</taxon>
        <taxon>Actinomycetes</taxon>
        <taxon>Kitasatosporales</taxon>
        <taxon>Streptomycetaceae</taxon>
        <taxon>Streptomyces</taxon>
    </lineage>
</organism>
<dbReference type="Gene3D" id="3.30.450.180">
    <property type="match status" value="1"/>
</dbReference>
<gene>
    <name evidence="2" type="ORF">DTL70_17095</name>
</gene>
<keyword evidence="3" id="KW-1185">Reference proteome</keyword>
<dbReference type="RefSeq" id="WP_114022826.1">
    <property type="nucleotide sequence ID" value="NZ_JBEYTF010000016.1"/>
</dbReference>
<sequence>MTTTRGAESEQRRDDLRDFLRSRRARLSPQEVGLPTSGRRRTPGLRREEVASLAGIGLTWYTWLEQGRRITVTTSILDAVSSALRLDDTERAHLYRLAGHTPAPAPRRAADSSAPRLPQHVVALVEEWAPGPAYVLDRYWRYLHGNTAVEALFGEVPTLHSCLDGFLTRQGPHRALPEWESMAPSLVAEFRSDAARYPEDPGFAALVRRLSEHSPAFARLWARQEVRDTALGEKVVEHPRGGRLVFQRTTVRIADDPDLHVVLLLPQPGTGTRQRLRTLLSAQPVESV</sequence>
<dbReference type="AlphaFoldDB" id="A0A367EU41"/>
<feature type="domain" description="HTH cro/C1-type" evidence="1">
    <location>
        <begin position="19"/>
        <end position="91"/>
    </location>
</feature>
<reference evidence="2 3" key="1">
    <citation type="submission" date="2018-06" db="EMBL/GenBank/DDBJ databases">
        <title>Streptomyces reniochalinae sp. nov. and Streptomyces diacarnus sp. nov. from marine sponges.</title>
        <authorList>
            <person name="Li L."/>
        </authorList>
    </citation>
    <scope>NUCLEOTIDE SEQUENCE [LARGE SCALE GENOMIC DNA]</scope>
    <source>
        <strain evidence="2 3">LHW51701</strain>
    </source>
</reference>
<name>A0A367EU41_9ACTN</name>
<protein>
    <submittedName>
        <fullName evidence="2">XRE family transcriptional regulator</fullName>
    </submittedName>
</protein>
<dbReference type="Proteomes" id="UP000252914">
    <property type="component" value="Unassembled WGS sequence"/>
</dbReference>
<evidence type="ECO:0000259" key="1">
    <source>
        <dbReference type="SMART" id="SM00530"/>
    </source>
</evidence>
<dbReference type="CDD" id="cd00093">
    <property type="entry name" value="HTH_XRE"/>
    <property type="match status" value="1"/>
</dbReference>
<dbReference type="EMBL" id="QOIN01000046">
    <property type="protein sequence ID" value="RCG21192.1"/>
    <property type="molecule type" value="Genomic_DNA"/>
</dbReference>
<dbReference type="InterPro" id="IPR001387">
    <property type="entry name" value="Cro/C1-type_HTH"/>
</dbReference>
<dbReference type="GO" id="GO:0003677">
    <property type="term" value="F:DNA binding"/>
    <property type="evidence" value="ECO:0007669"/>
    <property type="project" value="InterPro"/>
</dbReference>
<dbReference type="SUPFAM" id="SSF47413">
    <property type="entry name" value="lambda repressor-like DNA-binding domains"/>
    <property type="match status" value="1"/>
</dbReference>
<evidence type="ECO:0000313" key="3">
    <source>
        <dbReference type="Proteomes" id="UP000252914"/>
    </source>
</evidence>
<accession>A0A367EU41</accession>
<dbReference type="InterPro" id="IPR010982">
    <property type="entry name" value="Lambda_DNA-bd_dom_sf"/>
</dbReference>
<dbReference type="Pfam" id="PF17765">
    <property type="entry name" value="MLTR_LBD"/>
    <property type="match status" value="1"/>
</dbReference>
<comment type="caution">
    <text evidence="2">The sequence shown here is derived from an EMBL/GenBank/DDBJ whole genome shotgun (WGS) entry which is preliminary data.</text>
</comment>
<dbReference type="PANTHER" id="PTHR35010">
    <property type="entry name" value="BLL4672 PROTEIN-RELATED"/>
    <property type="match status" value="1"/>
</dbReference>
<dbReference type="PANTHER" id="PTHR35010:SF3">
    <property type="entry name" value="BLL4873 PROTEIN"/>
    <property type="match status" value="1"/>
</dbReference>
<dbReference type="Gene3D" id="1.10.260.40">
    <property type="entry name" value="lambda repressor-like DNA-binding domains"/>
    <property type="match status" value="1"/>
</dbReference>
<dbReference type="SMART" id="SM00530">
    <property type="entry name" value="HTH_XRE"/>
    <property type="match status" value="1"/>
</dbReference>
<proteinExistence type="predicted"/>
<dbReference type="InterPro" id="IPR041413">
    <property type="entry name" value="MLTR_LBD"/>
</dbReference>